<sequence>MDLPFPPHSPPALQQPAPAQEHERLRRELGAELPRAPLATPETARRPVEPPFGGAVPTGSFHQGAARAMGGSRPVEPSHDAGKPFTFAF</sequence>
<evidence type="ECO:0000313" key="3">
    <source>
        <dbReference type="Proteomes" id="UP000776276"/>
    </source>
</evidence>
<dbReference type="RefSeq" id="WP_216323552.1">
    <property type="nucleotide sequence ID" value="NZ_JAHKRT010000004.1"/>
</dbReference>
<evidence type="ECO:0000256" key="1">
    <source>
        <dbReference type="SAM" id="MobiDB-lite"/>
    </source>
</evidence>
<dbReference type="EMBL" id="JAHKRT010000004">
    <property type="protein sequence ID" value="MBU3078040.1"/>
    <property type="molecule type" value="Genomic_DNA"/>
</dbReference>
<accession>A0ABS6BLD8</accession>
<feature type="compositionally biased region" description="Pro residues" evidence="1">
    <location>
        <begin position="1"/>
        <end position="10"/>
    </location>
</feature>
<evidence type="ECO:0000313" key="2">
    <source>
        <dbReference type="EMBL" id="MBU3078040.1"/>
    </source>
</evidence>
<comment type="caution">
    <text evidence="2">The sequence shown here is derived from an EMBL/GenBank/DDBJ whole genome shotgun (WGS) entry which is preliminary data.</text>
</comment>
<keyword evidence="3" id="KW-1185">Reference proteome</keyword>
<organism evidence="2 3">
    <name type="scientific">Sphingomonas quercus</name>
    <dbReference type="NCBI Taxonomy" id="2842451"/>
    <lineage>
        <taxon>Bacteria</taxon>
        <taxon>Pseudomonadati</taxon>
        <taxon>Pseudomonadota</taxon>
        <taxon>Alphaproteobacteria</taxon>
        <taxon>Sphingomonadales</taxon>
        <taxon>Sphingomonadaceae</taxon>
        <taxon>Sphingomonas</taxon>
    </lineage>
</organism>
<dbReference type="Proteomes" id="UP000776276">
    <property type="component" value="Unassembled WGS sequence"/>
</dbReference>
<feature type="region of interest" description="Disordered" evidence="1">
    <location>
        <begin position="1"/>
        <end position="89"/>
    </location>
</feature>
<feature type="compositionally biased region" description="Basic and acidic residues" evidence="1">
    <location>
        <begin position="20"/>
        <end position="30"/>
    </location>
</feature>
<name>A0ABS6BLD8_9SPHN</name>
<protein>
    <submittedName>
        <fullName evidence="2">Uncharacterized protein</fullName>
    </submittedName>
</protein>
<gene>
    <name evidence="2" type="ORF">KOF26_09195</name>
</gene>
<proteinExistence type="predicted"/>
<reference evidence="2 3" key="1">
    <citation type="submission" date="2021-06" db="EMBL/GenBank/DDBJ databases">
        <title>Sphingomonas sp. XMGL2, whole genome shotgun sequencing project.</title>
        <authorList>
            <person name="Zhao G."/>
            <person name="Shen L."/>
        </authorList>
    </citation>
    <scope>NUCLEOTIDE SEQUENCE [LARGE SCALE GENOMIC DNA]</scope>
    <source>
        <strain evidence="2 3">XMGL2</strain>
    </source>
</reference>